<gene>
    <name evidence="2" type="ORF">CRV06_12315</name>
</gene>
<dbReference type="PANTHER" id="PTHR30535:SF34">
    <property type="entry name" value="MOLYBDATE-BINDING PROTEIN MOLA"/>
    <property type="match status" value="1"/>
</dbReference>
<evidence type="ECO:0000259" key="1">
    <source>
        <dbReference type="PROSITE" id="PS50983"/>
    </source>
</evidence>
<dbReference type="OrthoDB" id="9775594at2"/>
<dbReference type="Gene3D" id="1.20.58.2180">
    <property type="match status" value="1"/>
</dbReference>
<keyword evidence="3" id="KW-1185">Reference proteome</keyword>
<comment type="caution">
    <text evidence="2">The sequence shown here is derived from an EMBL/GenBank/DDBJ whole genome shotgun (WGS) entry which is preliminary data.</text>
</comment>
<dbReference type="Pfam" id="PF01497">
    <property type="entry name" value="Peripla_BP_2"/>
    <property type="match status" value="1"/>
</dbReference>
<organism evidence="2 3">
    <name type="scientific">Halarcobacter anaerophilus</name>
    <dbReference type="NCBI Taxonomy" id="877500"/>
    <lineage>
        <taxon>Bacteria</taxon>
        <taxon>Pseudomonadati</taxon>
        <taxon>Campylobacterota</taxon>
        <taxon>Epsilonproteobacteria</taxon>
        <taxon>Campylobacterales</taxon>
        <taxon>Arcobacteraceae</taxon>
        <taxon>Halarcobacter</taxon>
    </lineage>
</organism>
<dbReference type="SUPFAM" id="SSF53807">
    <property type="entry name" value="Helical backbone' metal receptor"/>
    <property type="match status" value="1"/>
</dbReference>
<evidence type="ECO:0000313" key="2">
    <source>
        <dbReference type="EMBL" id="RXJ61771.1"/>
    </source>
</evidence>
<reference evidence="2 3" key="1">
    <citation type="submission" date="2017-10" db="EMBL/GenBank/DDBJ databases">
        <title>Genomics of the genus Arcobacter.</title>
        <authorList>
            <person name="Perez-Cataluna A."/>
            <person name="Figueras M.J."/>
        </authorList>
    </citation>
    <scope>NUCLEOTIDE SEQUENCE [LARGE SCALE GENOMIC DNA]</scope>
    <source>
        <strain evidence="2 3">DSM 24636</strain>
    </source>
</reference>
<dbReference type="PANTHER" id="PTHR30535">
    <property type="entry name" value="VITAMIN B12-BINDING PROTEIN"/>
    <property type="match status" value="1"/>
</dbReference>
<sequence>MKIVYIILLINLFLIGAYPKDTDNKCEKIVKDYLNKEICIPKKINKIAITCYGGASQEIALFMGGDKIVAQPSVSRFKEFVKVYPNLKDVPSIGSFSDVNIEALMDVNPSIVFVGATSYQMNNRISQMGFPVYTLGIGKHSIDSLLEEFLHLGKILNVEPKAKELVSYWKQTLLAINNNLKDIPENRQKRVYYTTKKRKYSSQWKKSWVDEFINLAGGINVAAKTAIEGERSIETLILWDPDVIVTIRSPFKNQNATAFRDNPALQNIKAIREKQVYEGPVGTFWWDRPSPESILGIVWLAKILYPTQMENINLKKETKNFFLKFYNYKVSDEEYMSFFENKKASLSL</sequence>
<dbReference type="EMBL" id="PDKO01000012">
    <property type="protein sequence ID" value="RXJ61771.1"/>
    <property type="molecule type" value="Genomic_DNA"/>
</dbReference>
<dbReference type="AlphaFoldDB" id="A0A4Q0Y0M4"/>
<protein>
    <submittedName>
        <fullName evidence="2">ABC transporter substrate-binding protein</fullName>
    </submittedName>
</protein>
<dbReference type="InterPro" id="IPR050902">
    <property type="entry name" value="ABC_Transporter_SBP"/>
</dbReference>
<dbReference type="InterPro" id="IPR002491">
    <property type="entry name" value="ABC_transptr_periplasmic_BD"/>
</dbReference>
<name>A0A4Q0Y0M4_9BACT</name>
<dbReference type="Gene3D" id="3.40.50.1980">
    <property type="entry name" value="Nitrogenase molybdenum iron protein domain"/>
    <property type="match status" value="2"/>
</dbReference>
<feature type="domain" description="Fe/B12 periplasmic-binding" evidence="1">
    <location>
        <begin position="48"/>
        <end position="308"/>
    </location>
</feature>
<accession>A0A4Q0Y0M4</accession>
<dbReference type="Proteomes" id="UP000290191">
    <property type="component" value="Unassembled WGS sequence"/>
</dbReference>
<evidence type="ECO:0000313" key="3">
    <source>
        <dbReference type="Proteomes" id="UP000290191"/>
    </source>
</evidence>
<dbReference type="RefSeq" id="WP_129082725.1">
    <property type="nucleotide sequence ID" value="NZ_CP041070.1"/>
</dbReference>
<proteinExistence type="predicted"/>
<dbReference type="PROSITE" id="PS50983">
    <property type="entry name" value="FE_B12_PBP"/>
    <property type="match status" value="1"/>
</dbReference>